<keyword evidence="2" id="KW-1185">Reference proteome</keyword>
<dbReference type="Proteomes" id="UP001178507">
    <property type="component" value="Unassembled WGS sequence"/>
</dbReference>
<dbReference type="AlphaFoldDB" id="A0AA36HSV2"/>
<name>A0AA36HSV2_9DINO</name>
<sequence length="94" mass="10387">MDLAEAHHLVDVLYESPVLLFCGLPGAARLVEASRGVAAPARQRRQEVADASPAAFILARGDYAQLLRGDAQRWEEDPVHFDGFLRRSVDWNGT</sequence>
<protein>
    <submittedName>
        <fullName evidence="1">Uncharacterized protein</fullName>
    </submittedName>
</protein>
<comment type="caution">
    <text evidence="1">The sequence shown here is derived from an EMBL/GenBank/DDBJ whole genome shotgun (WGS) entry which is preliminary data.</text>
</comment>
<gene>
    <name evidence="1" type="ORF">EVOR1521_LOCUS4144</name>
</gene>
<reference evidence="1" key="1">
    <citation type="submission" date="2023-08" db="EMBL/GenBank/DDBJ databases">
        <authorList>
            <person name="Chen Y."/>
            <person name="Shah S."/>
            <person name="Dougan E. K."/>
            <person name="Thang M."/>
            <person name="Chan C."/>
        </authorList>
    </citation>
    <scope>NUCLEOTIDE SEQUENCE</scope>
</reference>
<proteinExistence type="predicted"/>
<evidence type="ECO:0000313" key="2">
    <source>
        <dbReference type="Proteomes" id="UP001178507"/>
    </source>
</evidence>
<organism evidence="1 2">
    <name type="scientific">Effrenium voratum</name>
    <dbReference type="NCBI Taxonomy" id="2562239"/>
    <lineage>
        <taxon>Eukaryota</taxon>
        <taxon>Sar</taxon>
        <taxon>Alveolata</taxon>
        <taxon>Dinophyceae</taxon>
        <taxon>Suessiales</taxon>
        <taxon>Symbiodiniaceae</taxon>
        <taxon>Effrenium</taxon>
    </lineage>
</organism>
<evidence type="ECO:0000313" key="1">
    <source>
        <dbReference type="EMBL" id="CAJ1374652.1"/>
    </source>
</evidence>
<dbReference type="EMBL" id="CAUJNA010000268">
    <property type="protein sequence ID" value="CAJ1374652.1"/>
    <property type="molecule type" value="Genomic_DNA"/>
</dbReference>
<accession>A0AA36HSV2</accession>